<organism evidence="1 2">
    <name type="scientific">Sorangium cellulosum</name>
    <name type="common">Polyangium cellulosum</name>
    <dbReference type="NCBI Taxonomy" id="56"/>
    <lineage>
        <taxon>Bacteria</taxon>
        <taxon>Pseudomonadati</taxon>
        <taxon>Myxococcota</taxon>
        <taxon>Polyangia</taxon>
        <taxon>Polyangiales</taxon>
        <taxon>Polyangiaceae</taxon>
        <taxon>Sorangium</taxon>
    </lineage>
</organism>
<name>A0A150RDP6_SORCE</name>
<evidence type="ECO:0000313" key="2">
    <source>
        <dbReference type="Proteomes" id="UP000075515"/>
    </source>
</evidence>
<comment type="caution">
    <text evidence="1">The sequence shown here is derived from an EMBL/GenBank/DDBJ whole genome shotgun (WGS) entry which is preliminary data.</text>
</comment>
<sequence>MSAGKPSRQQLGHHRLLDDLQLFDDHMGGVDGVVHGREDGSDLSLLTEAWQYQRDGEKV</sequence>
<dbReference type="AlphaFoldDB" id="A0A150RDP6"/>
<dbReference type="Proteomes" id="UP000075515">
    <property type="component" value="Unassembled WGS sequence"/>
</dbReference>
<evidence type="ECO:0000313" key="1">
    <source>
        <dbReference type="EMBL" id="KYF78322.1"/>
    </source>
</evidence>
<dbReference type="EMBL" id="JEMC01003818">
    <property type="protein sequence ID" value="KYF78322.1"/>
    <property type="molecule type" value="Genomic_DNA"/>
</dbReference>
<reference evidence="1 2" key="1">
    <citation type="submission" date="2014-02" db="EMBL/GenBank/DDBJ databases">
        <title>The small core and large imbalanced accessory genome model reveals a collaborative survival strategy of Sorangium cellulosum strains in nature.</title>
        <authorList>
            <person name="Han K."/>
            <person name="Peng R."/>
            <person name="Blom J."/>
            <person name="Li Y.-Z."/>
        </authorList>
    </citation>
    <scope>NUCLEOTIDE SEQUENCE [LARGE SCALE GENOMIC DNA]</scope>
    <source>
        <strain evidence="1 2">So0149</strain>
    </source>
</reference>
<protein>
    <submittedName>
        <fullName evidence="1">Uncharacterized protein</fullName>
    </submittedName>
</protein>
<gene>
    <name evidence="1" type="ORF">BE18_16640</name>
</gene>
<accession>A0A150RDP6</accession>
<proteinExistence type="predicted"/>